<dbReference type="VEuPathDB" id="FungiDB:Z520_07454"/>
<feature type="region of interest" description="Disordered" evidence="1">
    <location>
        <begin position="1"/>
        <end position="33"/>
    </location>
</feature>
<sequence>MPPSKDISFSRNSTRTRAQSDTSTSSSSDSNSSNHYPITVTIYTLSLPFAHPTSTMGNFLSVLRDNDLCWPIKRFILKLRLRSLANKIFRRAPRRGMRSTSDFSLSEVPPELWEDDMGPLPPPPSPSSSPASTLPRVVPRPRRGHLFDRWTTPY</sequence>
<organism evidence="2 3">
    <name type="scientific">Fonsecaea multimorphosa CBS 102226</name>
    <dbReference type="NCBI Taxonomy" id="1442371"/>
    <lineage>
        <taxon>Eukaryota</taxon>
        <taxon>Fungi</taxon>
        <taxon>Dikarya</taxon>
        <taxon>Ascomycota</taxon>
        <taxon>Pezizomycotina</taxon>
        <taxon>Eurotiomycetes</taxon>
        <taxon>Chaetothyriomycetidae</taxon>
        <taxon>Chaetothyriales</taxon>
        <taxon>Herpotrichiellaceae</taxon>
        <taxon>Fonsecaea</taxon>
    </lineage>
</organism>
<evidence type="ECO:0000313" key="3">
    <source>
        <dbReference type="Proteomes" id="UP000053411"/>
    </source>
</evidence>
<dbReference type="AlphaFoldDB" id="A0A0D2H4G7"/>
<proteinExistence type="predicted"/>
<accession>A0A0D2H4G7</accession>
<feature type="region of interest" description="Disordered" evidence="1">
    <location>
        <begin position="96"/>
        <end position="154"/>
    </location>
</feature>
<evidence type="ECO:0000256" key="1">
    <source>
        <dbReference type="SAM" id="MobiDB-lite"/>
    </source>
</evidence>
<keyword evidence="3" id="KW-1185">Reference proteome</keyword>
<dbReference type="GeneID" id="27713200"/>
<gene>
    <name evidence="2" type="ORF">Z520_07454</name>
</gene>
<protein>
    <submittedName>
        <fullName evidence="2">Uncharacterized protein</fullName>
    </submittedName>
</protein>
<feature type="compositionally biased region" description="Polar residues" evidence="1">
    <location>
        <begin position="7"/>
        <end position="19"/>
    </location>
</feature>
<feature type="compositionally biased region" description="Low complexity" evidence="1">
    <location>
        <begin position="20"/>
        <end position="33"/>
    </location>
</feature>
<dbReference type="RefSeq" id="XP_016630858.1">
    <property type="nucleotide sequence ID" value="XM_016777952.1"/>
</dbReference>
<reference evidence="2 3" key="1">
    <citation type="submission" date="2015-01" db="EMBL/GenBank/DDBJ databases">
        <title>The Genome Sequence of Fonsecaea multimorphosa CBS 102226.</title>
        <authorList>
            <consortium name="The Broad Institute Genomics Platform"/>
            <person name="Cuomo C."/>
            <person name="de Hoog S."/>
            <person name="Gorbushina A."/>
            <person name="Stielow B."/>
            <person name="Teixiera M."/>
            <person name="Abouelleil A."/>
            <person name="Chapman S.B."/>
            <person name="Priest M."/>
            <person name="Young S.K."/>
            <person name="Wortman J."/>
            <person name="Nusbaum C."/>
            <person name="Birren B."/>
        </authorList>
    </citation>
    <scope>NUCLEOTIDE SEQUENCE [LARGE SCALE GENOMIC DNA]</scope>
    <source>
        <strain evidence="2 3">CBS 102226</strain>
    </source>
</reference>
<name>A0A0D2H4G7_9EURO</name>
<dbReference type="EMBL" id="KN848076">
    <property type="protein sequence ID" value="KIX96735.1"/>
    <property type="molecule type" value="Genomic_DNA"/>
</dbReference>
<evidence type="ECO:0000313" key="2">
    <source>
        <dbReference type="EMBL" id="KIX96735.1"/>
    </source>
</evidence>
<dbReference type="Proteomes" id="UP000053411">
    <property type="component" value="Unassembled WGS sequence"/>
</dbReference>